<gene>
    <name evidence="8" type="ORF">ACFFQV_13260</name>
</gene>
<protein>
    <submittedName>
        <fullName evidence="8">Aminotransferase class I/II-fold pyridoxal phosphate-dependent enzyme</fullName>
    </submittedName>
</protein>
<accession>A0ABV5SSD3</accession>
<dbReference type="InterPro" id="IPR036633">
    <property type="entry name" value="Prn/Lys/Arg_de-COase_C_sf"/>
</dbReference>
<evidence type="ECO:0000256" key="3">
    <source>
        <dbReference type="ARBA" id="ARBA00022793"/>
    </source>
</evidence>
<reference evidence="8 9" key="1">
    <citation type="submission" date="2024-09" db="EMBL/GenBank/DDBJ databases">
        <authorList>
            <person name="Sun Q."/>
            <person name="Mori K."/>
        </authorList>
    </citation>
    <scope>NUCLEOTIDE SEQUENCE [LARGE SCALE GENOMIC DNA]</scope>
    <source>
        <strain evidence="8 9">JCM 14321</strain>
    </source>
</reference>
<comment type="cofactor">
    <cofactor evidence="1">
        <name>pyridoxal 5'-phosphate</name>
        <dbReference type="ChEBI" id="CHEBI:597326"/>
    </cofactor>
</comment>
<proteinExistence type="inferred from homology"/>
<keyword evidence="5" id="KW-0456">Lyase</keyword>
<evidence type="ECO:0000259" key="6">
    <source>
        <dbReference type="Pfam" id="PF01276"/>
    </source>
</evidence>
<dbReference type="SUPFAM" id="SSF55904">
    <property type="entry name" value="Ornithine decarboxylase C-terminal domain"/>
    <property type="match status" value="1"/>
</dbReference>
<dbReference type="PANTHER" id="PTHR43277:SF4">
    <property type="entry name" value="ARGININE DECARBOXYLASE"/>
    <property type="match status" value="1"/>
</dbReference>
<dbReference type="Gene3D" id="3.90.100.10">
    <property type="entry name" value="Orn/Lys/Arg decarboxylase, C-terminal domain"/>
    <property type="match status" value="1"/>
</dbReference>
<dbReference type="GO" id="GO:0008483">
    <property type="term" value="F:transaminase activity"/>
    <property type="evidence" value="ECO:0007669"/>
    <property type="project" value="UniProtKB-KW"/>
</dbReference>
<keyword evidence="8" id="KW-0808">Transferase</keyword>
<name>A0ABV5SSD3_9MICO</name>
<dbReference type="InterPro" id="IPR052357">
    <property type="entry name" value="Orn_Lys_Arg_decarboxylase-I"/>
</dbReference>
<evidence type="ECO:0000313" key="9">
    <source>
        <dbReference type="Proteomes" id="UP001589667"/>
    </source>
</evidence>
<evidence type="ECO:0000259" key="7">
    <source>
        <dbReference type="Pfam" id="PF03711"/>
    </source>
</evidence>
<dbReference type="Gene3D" id="3.40.640.10">
    <property type="entry name" value="Type I PLP-dependent aspartate aminotransferase-like (Major domain)"/>
    <property type="match status" value="1"/>
</dbReference>
<evidence type="ECO:0000256" key="4">
    <source>
        <dbReference type="ARBA" id="ARBA00022898"/>
    </source>
</evidence>
<comment type="caution">
    <text evidence="8">The sequence shown here is derived from an EMBL/GenBank/DDBJ whole genome shotgun (WGS) entry which is preliminary data.</text>
</comment>
<dbReference type="PANTHER" id="PTHR43277">
    <property type="entry name" value="ARGININE DECARBOXYLASE"/>
    <property type="match status" value="1"/>
</dbReference>
<dbReference type="Pfam" id="PF01276">
    <property type="entry name" value="OKR_DC_1"/>
    <property type="match status" value="1"/>
</dbReference>
<dbReference type="SUPFAM" id="SSF53383">
    <property type="entry name" value="PLP-dependent transferases"/>
    <property type="match status" value="1"/>
</dbReference>
<evidence type="ECO:0000256" key="2">
    <source>
        <dbReference type="ARBA" id="ARBA00010671"/>
    </source>
</evidence>
<keyword evidence="8" id="KW-0032">Aminotransferase</keyword>
<comment type="similarity">
    <text evidence="2">Belongs to the Orn/Lys/Arg decarboxylase class-I family.</text>
</comment>
<dbReference type="InterPro" id="IPR015421">
    <property type="entry name" value="PyrdxlP-dep_Trfase_major"/>
</dbReference>
<dbReference type="InterPro" id="IPR008286">
    <property type="entry name" value="Prn/Lys/Arg_de-COase_C"/>
</dbReference>
<organism evidence="8 9">
    <name type="scientific">Agromyces lapidis</name>
    <dbReference type="NCBI Taxonomy" id="279574"/>
    <lineage>
        <taxon>Bacteria</taxon>
        <taxon>Bacillati</taxon>
        <taxon>Actinomycetota</taxon>
        <taxon>Actinomycetes</taxon>
        <taxon>Micrococcales</taxon>
        <taxon>Microbacteriaceae</taxon>
        <taxon>Agromyces</taxon>
    </lineage>
</organism>
<dbReference type="EMBL" id="JBHMBL010000003">
    <property type="protein sequence ID" value="MFB9643260.1"/>
    <property type="molecule type" value="Genomic_DNA"/>
</dbReference>
<evidence type="ECO:0000256" key="1">
    <source>
        <dbReference type="ARBA" id="ARBA00001933"/>
    </source>
</evidence>
<dbReference type="RefSeq" id="WP_157425042.1">
    <property type="nucleotide sequence ID" value="NZ_BAAANI010000004.1"/>
</dbReference>
<keyword evidence="4" id="KW-0663">Pyridoxal phosphate</keyword>
<evidence type="ECO:0000313" key="8">
    <source>
        <dbReference type="EMBL" id="MFB9643260.1"/>
    </source>
</evidence>
<dbReference type="Proteomes" id="UP001589667">
    <property type="component" value="Unassembled WGS sequence"/>
</dbReference>
<feature type="domain" description="Orn/Lys/Arg decarboxylase C-terminal" evidence="7">
    <location>
        <begin position="407"/>
        <end position="461"/>
    </location>
</feature>
<keyword evidence="3" id="KW-0210">Decarboxylase</keyword>
<dbReference type="InterPro" id="IPR000310">
    <property type="entry name" value="Orn/Lys/Arg_deCO2ase_major_dom"/>
</dbReference>
<dbReference type="Pfam" id="PF03711">
    <property type="entry name" value="OKR_DC_1_C"/>
    <property type="match status" value="1"/>
</dbReference>
<feature type="domain" description="Orn/Lys/Arg decarboxylases family 1 pyridoxal-P attachment site" evidence="6">
    <location>
        <begin position="3"/>
        <end position="301"/>
    </location>
</feature>
<sequence length="489" mass="50334">MPTPYADAVARYAEIDRARVYVPGHAADPGAAPALTEWFGAEVLRRDVPPLLAGIDKGPGNPLAEALTLAAEAWSARRTWFVTNGASQANRIAALALGAFRDSGDPVVGQRSAHSSFTDGVILAGLSPSFVSPSIDPVLGINHGVSPEVLRAALAGVARPKGVYLISPSYFGAVADIPAIAEVAHAAGAPLIVDAAWGAHFGFHPDLPENPVRQGADLVISSTHKLGGSLTQSAMLHLADGPFADELEPLVERGFTLTQSTSASALLLASLDLARETLQTGEARIAASIGAADRLRDEIRSRGRFAIVSDRFGDFADIVDADPLRVSIDVACGGLHGHTVRDRLERDGVSFEIATDSAVVAVLGAGVVPDVDRIVEALHALAPEQGGGEPAAAEATVALPEPGPLAMLPRDAFFAAGEAVPTADAIGRVSTDALAAYPPGIPNVLPGEVITAEVVEFLQRIAATPGGYVRGAVDPSLATLRVVGASVSK</sequence>
<keyword evidence="9" id="KW-1185">Reference proteome</keyword>
<evidence type="ECO:0000256" key="5">
    <source>
        <dbReference type="ARBA" id="ARBA00023239"/>
    </source>
</evidence>
<dbReference type="InterPro" id="IPR015424">
    <property type="entry name" value="PyrdxlP-dep_Trfase"/>
</dbReference>